<comment type="caution">
    <text evidence="1">The sequence shown here is derived from an EMBL/GenBank/DDBJ whole genome shotgun (WGS) entry which is preliminary data.</text>
</comment>
<proteinExistence type="predicted"/>
<protein>
    <submittedName>
        <fullName evidence="1">Uncharacterized protein</fullName>
    </submittedName>
</protein>
<evidence type="ECO:0000313" key="1">
    <source>
        <dbReference type="EMBL" id="MBY5952697.1"/>
    </source>
</evidence>
<reference evidence="1 2" key="1">
    <citation type="submission" date="2021-06" db="EMBL/GenBank/DDBJ databases">
        <title>44 bacteria genomes isolated from Dapeng, Shenzhen.</title>
        <authorList>
            <person name="Zheng W."/>
            <person name="Yu S."/>
            <person name="Huang Y."/>
        </authorList>
    </citation>
    <scope>NUCLEOTIDE SEQUENCE [LARGE SCALE GENOMIC DNA]</scope>
    <source>
        <strain evidence="1 2">DP5N14-6</strain>
    </source>
</reference>
<evidence type="ECO:0000313" key="2">
    <source>
        <dbReference type="Proteomes" id="UP000766609"/>
    </source>
</evidence>
<dbReference type="EMBL" id="JAHVHP010000002">
    <property type="protein sequence ID" value="MBY5952697.1"/>
    <property type="molecule type" value="Genomic_DNA"/>
</dbReference>
<sequence length="113" mass="13345">MKNKQRSILLFLFFGLQVLGIVVARFHEYRFFSWAPFDELSSYEIESVLAGKKLTDSEIRDRYFIPANGRENRSITHIFRIVEKAEETQPQKAKVSVRYSTNGKAEEIWELKR</sequence>
<accession>A0ABS7N8P1</accession>
<keyword evidence="2" id="KW-1185">Reference proteome</keyword>
<dbReference type="RefSeq" id="WP_222584893.1">
    <property type="nucleotide sequence ID" value="NZ_JAHVHP010000002.1"/>
</dbReference>
<name>A0ABS7N8P1_9BACT</name>
<dbReference type="Proteomes" id="UP000766609">
    <property type="component" value="Unassembled WGS sequence"/>
</dbReference>
<gene>
    <name evidence="1" type="ORF">KUV23_17035</name>
</gene>
<organism evidence="1 2">
    <name type="scientific">Algoriphagus marincola</name>
    <dbReference type="NCBI Taxonomy" id="264027"/>
    <lineage>
        <taxon>Bacteria</taxon>
        <taxon>Pseudomonadati</taxon>
        <taxon>Bacteroidota</taxon>
        <taxon>Cytophagia</taxon>
        <taxon>Cytophagales</taxon>
        <taxon>Cyclobacteriaceae</taxon>
        <taxon>Algoriphagus</taxon>
    </lineage>
</organism>